<keyword evidence="3" id="KW-1185">Reference proteome</keyword>
<feature type="transmembrane region" description="Helical" evidence="1">
    <location>
        <begin position="12"/>
        <end position="30"/>
    </location>
</feature>
<evidence type="ECO:0000256" key="1">
    <source>
        <dbReference type="SAM" id="Phobius"/>
    </source>
</evidence>
<keyword evidence="1" id="KW-1133">Transmembrane helix</keyword>
<dbReference type="OrthoDB" id="378449at2157"/>
<dbReference type="RefSeq" id="WP_120243501.1">
    <property type="nucleotide sequence ID" value="NZ_RAPO01000001.1"/>
</dbReference>
<gene>
    <name evidence="2" type="ORF">ATJ93_1035</name>
</gene>
<reference evidence="2 3" key="1">
    <citation type="submission" date="2018-09" db="EMBL/GenBank/DDBJ databases">
        <title>Genomic Encyclopedia of Archaeal and Bacterial Type Strains, Phase II (KMG-II): from individual species to whole genera.</title>
        <authorList>
            <person name="Goeker M."/>
        </authorList>
    </citation>
    <scope>NUCLEOTIDE SEQUENCE [LARGE SCALE GENOMIC DNA]</scope>
    <source>
        <strain evidence="2 3">DSM 13151</strain>
    </source>
</reference>
<feature type="transmembrane region" description="Helical" evidence="1">
    <location>
        <begin position="36"/>
        <end position="55"/>
    </location>
</feature>
<proteinExistence type="predicted"/>
<sequence>MKLIERTDESVREHPALAVGLFLLLFTWYGVQTRNWLLLTAVGLLGSLLAAQLLLEFADREGDDSTSKKKP</sequence>
<keyword evidence="1" id="KW-0472">Membrane</keyword>
<evidence type="ECO:0000313" key="3">
    <source>
        <dbReference type="Proteomes" id="UP000283805"/>
    </source>
</evidence>
<comment type="caution">
    <text evidence="2">The sequence shown here is derived from an EMBL/GenBank/DDBJ whole genome shotgun (WGS) entry which is preliminary data.</text>
</comment>
<dbReference type="EMBL" id="RAPO01000001">
    <property type="protein sequence ID" value="RKD98034.1"/>
    <property type="molecule type" value="Genomic_DNA"/>
</dbReference>
<dbReference type="AlphaFoldDB" id="A0A419WRF8"/>
<protein>
    <submittedName>
        <fullName evidence="2">Uncharacterized protein</fullName>
    </submittedName>
</protein>
<accession>A0A419WRF8</accession>
<organism evidence="2 3">
    <name type="scientific">Halopiger aswanensis</name>
    <dbReference type="NCBI Taxonomy" id="148449"/>
    <lineage>
        <taxon>Archaea</taxon>
        <taxon>Methanobacteriati</taxon>
        <taxon>Methanobacteriota</taxon>
        <taxon>Stenosarchaea group</taxon>
        <taxon>Halobacteria</taxon>
        <taxon>Halobacteriales</taxon>
        <taxon>Natrialbaceae</taxon>
        <taxon>Halopiger</taxon>
    </lineage>
</organism>
<name>A0A419WRF8_9EURY</name>
<keyword evidence="1" id="KW-0812">Transmembrane</keyword>
<dbReference type="Proteomes" id="UP000283805">
    <property type="component" value="Unassembled WGS sequence"/>
</dbReference>
<evidence type="ECO:0000313" key="2">
    <source>
        <dbReference type="EMBL" id="RKD98034.1"/>
    </source>
</evidence>